<keyword evidence="3" id="KW-0342">GTP-binding</keyword>
<accession>A0A9F2WJB3</accession>
<evidence type="ECO:0000256" key="1">
    <source>
        <dbReference type="ARBA" id="ARBA00008535"/>
    </source>
</evidence>
<dbReference type="KEGG" id="pbi:103066183"/>
<evidence type="ECO:0000256" key="3">
    <source>
        <dbReference type="ARBA" id="ARBA00023134"/>
    </source>
</evidence>
<protein>
    <submittedName>
        <fullName evidence="6 7">GTPase IMAP family member 7-like</fullName>
    </submittedName>
</protein>
<dbReference type="RefSeq" id="XP_025033090.1">
    <property type="nucleotide sequence ID" value="XM_025177322.1"/>
</dbReference>
<dbReference type="InterPro" id="IPR045058">
    <property type="entry name" value="GIMA/IAN/Toc"/>
</dbReference>
<gene>
    <name evidence="6 7" type="primary">LOC103066183</name>
</gene>
<dbReference type="AlphaFoldDB" id="A0A9F2WJB3"/>
<organism evidence="6">
    <name type="scientific">Python bivittatus</name>
    <name type="common">Burmese python</name>
    <name type="synonym">Python molurus bivittatus</name>
    <dbReference type="NCBI Taxonomy" id="176946"/>
    <lineage>
        <taxon>Eukaryota</taxon>
        <taxon>Metazoa</taxon>
        <taxon>Chordata</taxon>
        <taxon>Craniata</taxon>
        <taxon>Vertebrata</taxon>
        <taxon>Euteleostomi</taxon>
        <taxon>Lepidosauria</taxon>
        <taxon>Squamata</taxon>
        <taxon>Bifurcata</taxon>
        <taxon>Unidentata</taxon>
        <taxon>Episquamata</taxon>
        <taxon>Toxicofera</taxon>
        <taxon>Serpentes</taxon>
        <taxon>Henophidia</taxon>
        <taxon>Pythonidae</taxon>
        <taxon>Python</taxon>
    </lineage>
</organism>
<evidence type="ECO:0000313" key="7">
    <source>
        <dbReference type="RefSeq" id="XP_025033090.1"/>
    </source>
</evidence>
<comment type="similarity">
    <text evidence="1">Belongs to the TRAFAC class TrmE-Era-EngA-EngB-Septin-like GTPase superfamily. AIG1/Toc34/Toc159-like paraseptin GTPase family. IAN subfamily.</text>
</comment>
<dbReference type="SUPFAM" id="SSF52540">
    <property type="entry name" value="P-loop containing nucleoside triphosphate hydrolases"/>
    <property type="match status" value="1"/>
</dbReference>
<evidence type="ECO:0000313" key="5">
    <source>
        <dbReference type="Proteomes" id="UP000695026"/>
    </source>
</evidence>
<dbReference type="InterPro" id="IPR027417">
    <property type="entry name" value="P-loop_NTPase"/>
</dbReference>
<dbReference type="InterPro" id="IPR006703">
    <property type="entry name" value="G_AIG1"/>
</dbReference>
<dbReference type="FunFam" id="3.40.50.300:FF:000366">
    <property type="entry name" value="GTPase, IMAP family member 2"/>
    <property type="match status" value="1"/>
</dbReference>
<proteinExistence type="inferred from homology"/>
<evidence type="ECO:0000259" key="4">
    <source>
        <dbReference type="PROSITE" id="PS51720"/>
    </source>
</evidence>
<dbReference type="Proteomes" id="UP000695026">
    <property type="component" value="Unplaced"/>
</dbReference>
<dbReference type="Pfam" id="PF04548">
    <property type="entry name" value="AIG1"/>
    <property type="match status" value="1"/>
</dbReference>
<keyword evidence="5" id="KW-1185">Reference proteome</keyword>
<name>A0A9F2WJB3_PYTBI</name>
<sequence>MGGAVTVPDLRIVLVGKTGNGKSATGNTILGRKGFLSKMETGSVTVKCKMETVTLQDGRTLGVIDTPGFFDTRYSHAVTAGEIRKCLSFCSPGPHAIIQVMRLCRLSKEEEAVAQLVRDVFSLKAKAYMIILFTRKEDLEGTSLEELLSGTEESLKSLKQQIAQCGHRFLAFNNKAEGAEREAQVEELIRMVDDLMQKNRCDPFYSKEMLEEDKKSTSRWPCVLL</sequence>
<dbReference type="OrthoDB" id="8954335at2759"/>
<dbReference type="PANTHER" id="PTHR10903">
    <property type="entry name" value="GTPASE, IMAP FAMILY MEMBER-RELATED"/>
    <property type="match status" value="1"/>
</dbReference>
<evidence type="ECO:0000256" key="2">
    <source>
        <dbReference type="ARBA" id="ARBA00022741"/>
    </source>
</evidence>
<dbReference type="GeneID" id="103066183"/>
<keyword evidence="2" id="KW-0547">Nucleotide-binding</keyword>
<evidence type="ECO:0000313" key="6">
    <source>
        <dbReference type="RefSeq" id="XP_007444931.1"/>
    </source>
</evidence>
<dbReference type="OMA" id="LANCHES"/>
<dbReference type="Gene3D" id="3.40.50.300">
    <property type="entry name" value="P-loop containing nucleotide triphosphate hydrolases"/>
    <property type="match status" value="1"/>
</dbReference>
<feature type="domain" description="AIG1-type G" evidence="4">
    <location>
        <begin position="7"/>
        <end position="214"/>
    </location>
</feature>
<dbReference type="PROSITE" id="PS51720">
    <property type="entry name" value="G_AIG1"/>
    <property type="match status" value="1"/>
</dbReference>
<dbReference type="CDD" id="cd01852">
    <property type="entry name" value="AIG1"/>
    <property type="match status" value="1"/>
</dbReference>
<dbReference type="GO" id="GO:0005525">
    <property type="term" value="F:GTP binding"/>
    <property type="evidence" value="ECO:0007669"/>
    <property type="project" value="UniProtKB-KW"/>
</dbReference>
<dbReference type="PANTHER" id="PTHR10903:SF170">
    <property type="entry name" value="GTPASE IMAP FAMILY MEMBER 7"/>
    <property type="match status" value="1"/>
</dbReference>
<reference evidence="6" key="1">
    <citation type="submission" date="2023-09" db="UniProtKB">
        <authorList>
            <consortium name="RefSeq"/>
        </authorList>
    </citation>
    <scope>IDENTIFICATION</scope>
    <source>
        <tissue evidence="6 7">Liver</tissue>
    </source>
</reference>
<dbReference type="RefSeq" id="XP_007444931.1">
    <property type="nucleotide sequence ID" value="XM_007444869.3"/>
</dbReference>